<feature type="region of interest" description="Disordered" evidence="2">
    <location>
        <begin position="286"/>
        <end position="310"/>
    </location>
</feature>
<organism evidence="4 5">
    <name type="scientific">Ceratocystis lukuohia</name>
    <dbReference type="NCBI Taxonomy" id="2019550"/>
    <lineage>
        <taxon>Eukaryota</taxon>
        <taxon>Fungi</taxon>
        <taxon>Dikarya</taxon>
        <taxon>Ascomycota</taxon>
        <taxon>Pezizomycotina</taxon>
        <taxon>Sordariomycetes</taxon>
        <taxon>Hypocreomycetidae</taxon>
        <taxon>Microascales</taxon>
        <taxon>Ceratocystidaceae</taxon>
        <taxon>Ceratocystis</taxon>
    </lineage>
</organism>
<feature type="region of interest" description="Disordered" evidence="2">
    <location>
        <begin position="385"/>
        <end position="405"/>
    </location>
</feature>
<feature type="compositionally biased region" description="Basic and acidic residues" evidence="2">
    <location>
        <begin position="354"/>
        <end position="365"/>
    </location>
</feature>
<proteinExistence type="predicted"/>
<dbReference type="InterPro" id="IPR000953">
    <property type="entry name" value="Chromo/chromo_shadow_dom"/>
</dbReference>
<evidence type="ECO:0000256" key="1">
    <source>
        <dbReference type="ARBA" id="ARBA00011353"/>
    </source>
</evidence>
<evidence type="ECO:0000313" key="5">
    <source>
        <dbReference type="Proteomes" id="UP001610728"/>
    </source>
</evidence>
<dbReference type="EMBL" id="JABSNW010000011">
    <property type="protein sequence ID" value="KAL2884562.1"/>
    <property type="molecule type" value="Genomic_DNA"/>
</dbReference>
<name>A0ABR4M8G7_9PEZI</name>
<comment type="caution">
    <text evidence="4">The sequence shown here is derived from an EMBL/GenBank/DDBJ whole genome shotgun (WGS) entry which is preliminary data.</text>
</comment>
<protein>
    <submittedName>
        <fullName evidence="4">Chromo domain-containing protein</fullName>
    </submittedName>
</protein>
<dbReference type="SUPFAM" id="SSF54160">
    <property type="entry name" value="Chromo domain-like"/>
    <property type="match status" value="1"/>
</dbReference>
<dbReference type="PROSITE" id="PS50013">
    <property type="entry name" value="CHROMO_2"/>
    <property type="match status" value="1"/>
</dbReference>
<dbReference type="GeneID" id="98121711"/>
<keyword evidence="5" id="KW-1185">Reference proteome</keyword>
<feature type="domain" description="Chromo" evidence="3">
    <location>
        <begin position="522"/>
        <end position="577"/>
    </location>
</feature>
<accession>A0ABR4M8G7</accession>
<comment type="subunit">
    <text evidence="1">Component of the NuA4 histone acetyltransferase complex.</text>
</comment>
<evidence type="ECO:0000256" key="2">
    <source>
        <dbReference type="SAM" id="MobiDB-lite"/>
    </source>
</evidence>
<dbReference type="Proteomes" id="UP001610728">
    <property type="component" value="Unassembled WGS sequence"/>
</dbReference>
<feature type="region of interest" description="Disordered" evidence="2">
    <location>
        <begin position="344"/>
        <end position="365"/>
    </location>
</feature>
<gene>
    <name evidence="4" type="ORF">HOO65_110033</name>
</gene>
<dbReference type="RefSeq" id="XP_070855743.1">
    <property type="nucleotide sequence ID" value="XM_071004728.1"/>
</dbReference>
<evidence type="ECO:0000313" key="4">
    <source>
        <dbReference type="EMBL" id="KAL2884562.1"/>
    </source>
</evidence>
<feature type="region of interest" description="Disordered" evidence="2">
    <location>
        <begin position="422"/>
        <end position="443"/>
    </location>
</feature>
<evidence type="ECO:0000259" key="3">
    <source>
        <dbReference type="PROSITE" id="PS50013"/>
    </source>
</evidence>
<reference evidence="4 5" key="1">
    <citation type="submission" date="2020-05" db="EMBL/GenBank/DDBJ databases">
        <title>Ceratocystis lukuohia genome.</title>
        <authorList>
            <person name="Harrington T.C."/>
            <person name="Kim K."/>
            <person name="Mayers C.G."/>
        </authorList>
    </citation>
    <scope>NUCLEOTIDE SEQUENCE [LARGE SCALE GENOMIC DNA]</scope>
    <source>
        <strain evidence="4 5">C4212</strain>
    </source>
</reference>
<dbReference type="InterPro" id="IPR016197">
    <property type="entry name" value="Chromo-like_dom_sf"/>
</dbReference>
<dbReference type="Gene3D" id="2.40.50.40">
    <property type="match status" value="1"/>
</dbReference>
<feature type="region of interest" description="Disordered" evidence="2">
    <location>
        <begin position="572"/>
        <end position="591"/>
    </location>
</feature>
<dbReference type="CDD" id="cd00024">
    <property type="entry name" value="CD_CSD"/>
    <property type="match status" value="1"/>
</dbReference>
<sequence>MMQSLSFPINAAKRIFKRKSSLYGQHRIIDPQDSFRFSKNDEIDYFLVVSHGPKRWLPTRQGYTQYPSCILSPDGTIYQDSPRIDSKAGYITFSSWGCEHCVSQGVRENTDQDVKTGTMAVLLEIKTVKLDRLSRRAVKSVLGDGKESLLCFDQNTSPNDCVICSSKKIRKMRNKLRWKMVSIPEHMSKKLDDASDEEDIDHRASWDKQWVEGHSSTPSELLPWPIAFSRSLKRFPFHICILINKYCYDDFALRARQSALFAAYPDQQAKSITEVLLSTRRSDLRRSARVSKTQSSKKLTPKPGESPESSLYKLTSILGPRDFEEEVATSPLAKISSFMRQPLESSPGPVFKVSRQDRADSPESLHDIDMYDDMILHKEKNQTQPEACNDLPTGQGGSNENSAVVDDLHNDDAETAAQLFSEGAAQSSRRYNGSMVEDESENGYDSDVPFTFSTIISHRRLDNDPNKFELQIVWSDNDSEAARTWVQEEDIMMDAPNAYFEYWGSVGGRQTHVEDPDLWYMFNIKRERKSGRGKAYLIQWLGSREESWEPESSVKRVASELLQEFQAKTQTLKHSKKGIAAKKRRESRKGK</sequence>